<organism evidence="5 6">
    <name type="scientific">Pleuronectes platessa</name>
    <name type="common">European plaice</name>
    <dbReference type="NCBI Taxonomy" id="8262"/>
    <lineage>
        <taxon>Eukaryota</taxon>
        <taxon>Metazoa</taxon>
        <taxon>Chordata</taxon>
        <taxon>Craniata</taxon>
        <taxon>Vertebrata</taxon>
        <taxon>Euteleostomi</taxon>
        <taxon>Actinopterygii</taxon>
        <taxon>Neopterygii</taxon>
        <taxon>Teleostei</taxon>
        <taxon>Neoteleostei</taxon>
        <taxon>Acanthomorphata</taxon>
        <taxon>Carangaria</taxon>
        <taxon>Pleuronectiformes</taxon>
        <taxon>Pleuronectoidei</taxon>
        <taxon>Pleuronectidae</taxon>
        <taxon>Pleuronectes</taxon>
    </lineage>
</organism>
<dbReference type="CDD" id="cd00086">
    <property type="entry name" value="homeodomain"/>
    <property type="match status" value="1"/>
</dbReference>
<feature type="compositionally biased region" description="Low complexity" evidence="3">
    <location>
        <begin position="171"/>
        <end position="184"/>
    </location>
</feature>
<dbReference type="PANTHER" id="PTHR47060:SF1">
    <property type="entry name" value="HOMEOBOX PROTEIN NOBOX"/>
    <property type="match status" value="1"/>
</dbReference>
<keyword evidence="1 2" id="KW-0539">Nucleus</keyword>
<feature type="region of interest" description="Disordered" evidence="3">
    <location>
        <begin position="621"/>
        <end position="705"/>
    </location>
</feature>
<accession>A0A9N7VVY4</accession>
<dbReference type="EMBL" id="CADEAL010004252">
    <property type="protein sequence ID" value="CAB1455381.1"/>
    <property type="molecule type" value="Genomic_DNA"/>
</dbReference>
<dbReference type="InterPro" id="IPR042988">
    <property type="entry name" value="NOBOX"/>
</dbReference>
<feature type="compositionally biased region" description="Acidic residues" evidence="3">
    <location>
        <begin position="40"/>
        <end position="52"/>
    </location>
</feature>
<dbReference type="PROSITE" id="PS50071">
    <property type="entry name" value="HOMEOBOX_2"/>
    <property type="match status" value="1"/>
</dbReference>
<reference evidence="5" key="1">
    <citation type="submission" date="2020-03" db="EMBL/GenBank/DDBJ databases">
        <authorList>
            <person name="Weist P."/>
        </authorList>
    </citation>
    <scope>NUCLEOTIDE SEQUENCE</scope>
</reference>
<feature type="compositionally biased region" description="Acidic residues" evidence="3">
    <location>
        <begin position="93"/>
        <end position="108"/>
    </location>
</feature>
<evidence type="ECO:0000313" key="5">
    <source>
        <dbReference type="EMBL" id="CAB1455381.1"/>
    </source>
</evidence>
<dbReference type="Pfam" id="PF00046">
    <property type="entry name" value="Homeodomain"/>
    <property type="match status" value="1"/>
</dbReference>
<evidence type="ECO:0000259" key="4">
    <source>
        <dbReference type="PROSITE" id="PS50071"/>
    </source>
</evidence>
<name>A0A9N7VVY4_PLEPL</name>
<feature type="DNA-binding region" description="Homeobox" evidence="1">
    <location>
        <begin position="270"/>
        <end position="329"/>
    </location>
</feature>
<keyword evidence="1 2" id="KW-0238">DNA-binding</keyword>
<evidence type="ECO:0000256" key="3">
    <source>
        <dbReference type="SAM" id="MobiDB-lite"/>
    </source>
</evidence>
<keyword evidence="6" id="KW-1185">Reference proteome</keyword>
<protein>
    <recommendedName>
        <fullName evidence="4">Homeobox domain-containing protein</fullName>
    </recommendedName>
</protein>
<feature type="compositionally biased region" description="Basic and acidic residues" evidence="3">
    <location>
        <begin position="157"/>
        <end position="168"/>
    </location>
</feature>
<dbReference type="Gene3D" id="1.10.10.60">
    <property type="entry name" value="Homeodomain-like"/>
    <property type="match status" value="1"/>
</dbReference>
<sequence length="749" mass="83544">MEEDCDVAEDVDCPSLLCEGLDDLETNNDQGRRKRRRDGEEEVFNQREDEEAGEKTERDEKEGEEEKGKKMSRRELMATEGEEEEQMKPESRLEEEEAQEVQMEDNEIEDNKETGSHQQQNKESKHPVEKEEQKKSNRRRGRKQSERVRNRRGVKAVGERMAEKKKNPTQEVSVSSEESSALSEPQFGLNSSDVSDPIDLLHGTKRPHSPLPPHTLPQQGSQPVEMEITQVYSTRRSIRYSTRGRGRALSFPLLPGLETVDNYLLPPAPKKKTRTLYNTDQLEHLEALFQEDHYPDAEKRKVIAASVGVTPQRIMVWFQNRRAKWRKVERSITAKVEHRQSRVGCSIISPPHHQMNPTTPTLAPNSKGDPCYPGHFATKLPHLDPAAPSLPTLSIQTPTSYGNLLASPGHSRVRDGGLHQLSSQGGLTEYHPRPMHSPPPLRRASLPLFATTYNPSNPTTPLLNTPDQTPPLFLDALEGGSSLAHRDTQSLQTDISSLFDFGEKLDYLTSSQQNNSLSYLLQNSFPSSQPQHQAQASLPRMAYLTPSPYLTPNPPDSNPTSYLTFGPGGNSTGVVTYSTGGHTYFQSQSAGQILLQSTGHHGGLTGYQSYPWGNVYNQPSMHQRTQCPPSYPASLGTARDRQPPSSTTLPPSFYPQGELGLSQRSSHFQPHTTSTDTSSSSSTVLPPVSTLRPSHLRESTPTKVTSLLHSQVSPASPESPPVPPCVKIEYESPREIHSHFHCDFSPIHF</sequence>
<dbReference type="InterPro" id="IPR001356">
    <property type="entry name" value="HD"/>
</dbReference>
<dbReference type="GO" id="GO:0000978">
    <property type="term" value="F:RNA polymerase II cis-regulatory region sequence-specific DNA binding"/>
    <property type="evidence" value="ECO:0007669"/>
    <property type="project" value="TreeGrafter"/>
</dbReference>
<feature type="compositionally biased region" description="Polar residues" evidence="3">
    <location>
        <begin position="662"/>
        <end position="671"/>
    </location>
</feature>
<dbReference type="InterPro" id="IPR009057">
    <property type="entry name" value="Homeodomain-like_sf"/>
</dbReference>
<comment type="subcellular location">
    <subcellularLocation>
        <location evidence="1 2">Nucleus</location>
    </subcellularLocation>
</comment>
<feature type="compositionally biased region" description="Low complexity" evidence="3">
    <location>
        <begin position="672"/>
        <end position="691"/>
    </location>
</feature>
<dbReference type="SUPFAM" id="SSF46689">
    <property type="entry name" value="Homeodomain-like"/>
    <property type="match status" value="1"/>
</dbReference>
<evidence type="ECO:0000256" key="2">
    <source>
        <dbReference type="RuleBase" id="RU000682"/>
    </source>
</evidence>
<dbReference type="GO" id="GO:0000981">
    <property type="term" value="F:DNA-binding transcription factor activity, RNA polymerase II-specific"/>
    <property type="evidence" value="ECO:0007669"/>
    <property type="project" value="TreeGrafter"/>
</dbReference>
<comment type="caution">
    <text evidence="5">The sequence shown here is derived from an EMBL/GenBank/DDBJ whole genome shotgun (WGS) entry which is preliminary data.</text>
</comment>
<feature type="domain" description="Homeobox" evidence="4">
    <location>
        <begin position="268"/>
        <end position="328"/>
    </location>
</feature>
<evidence type="ECO:0000256" key="1">
    <source>
        <dbReference type="PROSITE-ProRule" id="PRU00108"/>
    </source>
</evidence>
<dbReference type="AlphaFoldDB" id="A0A9N7VVY4"/>
<gene>
    <name evidence="5" type="ORF">PLEPLA_LOCUS43157</name>
</gene>
<dbReference type="Proteomes" id="UP001153269">
    <property type="component" value="Unassembled WGS sequence"/>
</dbReference>
<feature type="compositionally biased region" description="Acidic residues" evidence="3">
    <location>
        <begin position="1"/>
        <end position="12"/>
    </location>
</feature>
<feature type="compositionally biased region" description="Basic and acidic residues" evidence="3">
    <location>
        <begin position="53"/>
        <end position="77"/>
    </location>
</feature>
<evidence type="ECO:0000313" key="6">
    <source>
        <dbReference type="Proteomes" id="UP001153269"/>
    </source>
</evidence>
<dbReference type="SMART" id="SM00389">
    <property type="entry name" value="HOX"/>
    <property type="match status" value="1"/>
</dbReference>
<keyword evidence="1 2" id="KW-0371">Homeobox</keyword>
<dbReference type="PANTHER" id="PTHR47060">
    <property type="entry name" value="HOMEOBOX PROTEIN NOBOX"/>
    <property type="match status" value="1"/>
</dbReference>
<feature type="compositionally biased region" description="Basic and acidic residues" evidence="3">
    <location>
        <begin position="109"/>
        <end position="135"/>
    </location>
</feature>
<feature type="region of interest" description="Disordered" evidence="3">
    <location>
        <begin position="1"/>
        <end position="222"/>
    </location>
</feature>
<proteinExistence type="predicted"/>
<dbReference type="GO" id="GO:0005634">
    <property type="term" value="C:nucleus"/>
    <property type="evidence" value="ECO:0007669"/>
    <property type="project" value="UniProtKB-SubCell"/>
</dbReference>